<name>N1UWE3_9MICC</name>
<sequence length="47" mass="5576">ALNHAATRLPDVDKLRPPMLGIDEHRFRSVRFFNLSCTRLVALRVWW</sequence>
<reference evidence="1 2" key="1">
    <citation type="journal article" date="2013" name="Genome Announc.">
        <title>Draft Genome Sequence of Arthrobacter crystallopoietes Strain BAB-32, Revealing Genes for Bioremediation.</title>
        <authorList>
            <person name="Joshi M.N."/>
            <person name="Pandit A.S."/>
            <person name="Sharma A."/>
            <person name="Pandya R.V."/>
            <person name="Desai S.M."/>
            <person name="Saxena A.K."/>
            <person name="Bagatharia S.B."/>
        </authorList>
    </citation>
    <scope>NUCLEOTIDE SEQUENCE [LARGE SCALE GENOMIC DNA]</scope>
    <source>
        <strain evidence="1 2">BAB-32</strain>
    </source>
</reference>
<evidence type="ECO:0000313" key="2">
    <source>
        <dbReference type="Proteomes" id="UP000010729"/>
    </source>
</evidence>
<dbReference type="EMBL" id="ANPE02000344">
    <property type="protein sequence ID" value="EMY32152.1"/>
    <property type="molecule type" value="Genomic_DNA"/>
</dbReference>
<gene>
    <name evidence="1" type="ORF">D477_021618</name>
</gene>
<evidence type="ECO:0000313" key="1">
    <source>
        <dbReference type="EMBL" id="EMY32152.1"/>
    </source>
</evidence>
<feature type="non-terminal residue" evidence="1">
    <location>
        <position position="1"/>
    </location>
</feature>
<accession>N1UWE3</accession>
<protein>
    <submittedName>
        <fullName evidence="1">Transposase</fullName>
    </submittedName>
</protein>
<dbReference type="AlphaFoldDB" id="N1UWE3"/>
<dbReference type="Proteomes" id="UP000010729">
    <property type="component" value="Unassembled WGS sequence"/>
</dbReference>
<organism evidence="1 2">
    <name type="scientific">Arthrobacter crystallopoietes BAB-32</name>
    <dbReference type="NCBI Taxonomy" id="1246476"/>
    <lineage>
        <taxon>Bacteria</taxon>
        <taxon>Bacillati</taxon>
        <taxon>Actinomycetota</taxon>
        <taxon>Actinomycetes</taxon>
        <taxon>Micrococcales</taxon>
        <taxon>Micrococcaceae</taxon>
        <taxon>Crystallibacter</taxon>
    </lineage>
</organism>
<keyword evidence="2" id="KW-1185">Reference proteome</keyword>
<proteinExistence type="predicted"/>
<comment type="caution">
    <text evidence="1">The sequence shown here is derived from an EMBL/GenBank/DDBJ whole genome shotgun (WGS) entry which is preliminary data.</text>
</comment>